<feature type="non-terminal residue" evidence="1">
    <location>
        <position position="222"/>
    </location>
</feature>
<accession>A0ABN9PG91</accession>
<organism evidence="1 2">
    <name type="scientific">Prorocentrum cordatum</name>
    <dbReference type="NCBI Taxonomy" id="2364126"/>
    <lineage>
        <taxon>Eukaryota</taxon>
        <taxon>Sar</taxon>
        <taxon>Alveolata</taxon>
        <taxon>Dinophyceae</taxon>
        <taxon>Prorocentrales</taxon>
        <taxon>Prorocentraceae</taxon>
        <taxon>Prorocentrum</taxon>
    </lineage>
</organism>
<keyword evidence="2" id="KW-1185">Reference proteome</keyword>
<dbReference type="Proteomes" id="UP001189429">
    <property type="component" value="Unassembled WGS sequence"/>
</dbReference>
<evidence type="ECO:0000313" key="1">
    <source>
        <dbReference type="EMBL" id="CAK0791786.1"/>
    </source>
</evidence>
<sequence length="222" mass="25366">MADSSEMPPVPSGMRAPNREEMETFLREGIAMMRRQDTRDLLKSKSCTAPGLKLIELQRAGWDKLGIDQDIGCSYLENVEKVCPGDSELILLRSDFVREAQRRPREVIIAFFDSCNTKMDLPETHLRLKKHIEKTGKMPNTVIIEMQRDMLEVHGWERDHGCNMLSNISKDFPNDQELFGRFEGWRQKATQTCMTVIKKHQVAGGGMPAGLMEANPEMEKLQ</sequence>
<name>A0ABN9PG91_9DINO</name>
<gene>
    <name evidence="1" type="ORF">PCOR1329_LOCUS2586</name>
</gene>
<reference evidence="1" key="1">
    <citation type="submission" date="2023-10" db="EMBL/GenBank/DDBJ databases">
        <authorList>
            <person name="Chen Y."/>
            <person name="Shah S."/>
            <person name="Dougan E. K."/>
            <person name="Thang M."/>
            <person name="Chan C."/>
        </authorList>
    </citation>
    <scope>NUCLEOTIDE SEQUENCE [LARGE SCALE GENOMIC DNA]</scope>
</reference>
<dbReference type="EMBL" id="CAUYUJ010000658">
    <property type="protein sequence ID" value="CAK0791786.1"/>
    <property type="molecule type" value="Genomic_DNA"/>
</dbReference>
<evidence type="ECO:0000313" key="2">
    <source>
        <dbReference type="Proteomes" id="UP001189429"/>
    </source>
</evidence>
<proteinExistence type="predicted"/>
<comment type="caution">
    <text evidence="1">The sequence shown here is derived from an EMBL/GenBank/DDBJ whole genome shotgun (WGS) entry which is preliminary data.</text>
</comment>
<protein>
    <submittedName>
        <fullName evidence="1">Uncharacterized protein</fullName>
    </submittedName>
</protein>